<evidence type="ECO:0000313" key="1">
    <source>
        <dbReference type="EMBL" id="PRY40569.1"/>
    </source>
</evidence>
<gene>
    <name evidence="1" type="ORF">CLV43_106310</name>
</gene>
<protein>
    <submittedName>
        <fullName evidence="1">Uncharacterized protein</fullName>
    </submittedName>
</protein>
<evidence type="ECO:0000313" key="2">
    <source>
        <dbReference type="Proteomes" id="UP000239494"/>
    </source>
</evidence>
<dbReference type="AlphaFoldDB" id="A0A2T0T4L3"/>
<proteinExistence type="predicted"/>
<dbReference type="EMBL" id="PVTF01000006">
    <property type="protein sequence ID" value="PRY40569.1"/>
    <property type="molecule type" value="Genomic_DNA"/>
</dbReference>
<organism evidence="1 2">
    <name type="scientific">Umezawaea tangerina</name>
    <dbReference type="NCBI Taxonomy" id="84725"/>
    <lineage>
        <taxon>Bacteria</taxon>
        <taxon>Bacillati</taxon>
        <taxon>Actinomycetota</taxon>
        <taxon>Actinomycetes</taxon>
        <taxon>Pseudonocardiales</taxon>
        <taxon>Pseudonocardiaceae</taxon>
        <taxon>Umezawaea</taxon>
    </lineage>
</organism>
<accession>A0A2T0T4L3</accession>
<name>A0A2T0T4L3_9PSEU</name>
<dbReference type="Proteomes" id="UP000239494">
    <property type="component" value="Unassembled WGS sequence"/>
</dbReference>
<dbReference type="RefSeq" id="WP_106189102.1">
    <property type="nucleotide sequence ID" value="NZ_PVTF01000006.1"/>
</dbReference>
<keyword evidence="2" id="KW-1185">Reference proteome</keyword>
<comment type="caution">
    <text evidence="1">The sequence shown here is derived from an EMBL/GenBank/DDBJ whole genome shotgun (WGS) entry which is preliminary data.</text>
</comment>
<reference evidence="1 2" key="1">
    <citation type="submission" date="2018-03" db="EMBL/GenBank/DDBJ databases">
        <title>Genomic Encyclopedia of Archaeal and Bacterial Type Strains, Phase II (KMG-II): from individual species to whole genera.</title>
        <authorList>
            <person name="Goeker M."/>
        </authorList>
    </citation>
    <scope>NUCLEOTIDE SEQUENCE [LARGE SCALE GENOMIC DNA]</scope>
    <source>
        <strain evidence="1 2">DSM 44720</strain>
    </source>
</reference>
<sequence>MSIDNADPVAVLRTAVQVASAPLFRLNDQPSRRPSPVVGEAVNRALGAFVATARPVQAQLAALISADPLGPVATAVNHVRLAFGHFGTDEDRLDAACAELDAARKALDGQEAEDLPNLHPPIRG</sequence>